<sequence>MSRYTLYRSLGLDRSRDPQQLAAQLDQWLKMPDQDALRLEELRVARAILGDPWKRTEYDRRIDDPAAAPMSLAELTELAARVHTTGWGRPRPAQTPHPASGGPTGATVLAGLSSTYRTRILPALSRIRRSTGEIYRAHPKPAVAATAVAALAVVGLGVAGVRAVAGDDEKTGYVASSNLGSGAAGSRGTSGTSGAEDSGDSNSKARSQFQNYTFLSAGEELTFTTGQLYTYDDGHTERSPEGGEFGVTVDNVRTIDRMSRIDPSAPANHPDAVSHRDGTLVCYDMTLRVIRETAHALEAKSRYRNYDPVSSEYVTHPTMWIIPVIENSYLGKILNTDSYSVPPGSTAPIIYDENSGWGTEDGADKEQYSPDRKSVTESSCYVVAEEGTGNRRGVTADGSEPSNYTGYVVSTSLTEPEATPSKDVRGWRFDH</sequence>
<dbReference type="KEGG" id="cpre:Csp1_23070"/>
<accession>A0A2Z3YY87</accession>
<dbReference type="EMBL" id="CP024988">
    <property type="protein sequence ID" value="AWT27057.1"/>
    <property type="molecule type" value="Genomic_DNA"/>
</dbReference>
<evidence type="ECO:0000256" key="1">
    <source>
        <dbReference type="SAM" id="MobiDB-lite"/>
    </source>
</evidence>
<dbReference type="STRING" id="1737425.GCA_900049755_01560"/>
<dbReference type="Proteomes" id="UP000247696">
    <property type="component" value="Chromosome"/>
</dbReference>
<keyword evidence="3" id="KW-1185">Reference proteome</keyword>
<dbReference type="OrthoDB" id="4398434at2"/>
<reference evidence="3" key="1">
    <citation type="submission" date="2017-11" db="EMBL/GenBank/DDBJ databases">
        <title>Otitis media/interna in a cat caused by the recently described species Corynebacterium provencense.</title>
        <authorList>
            <person name="Kittl S."/>
            <person name="Brodard I."/>
            <person name="Rychener L."/>
            <person name="Jores J."/>
            <person name="Roosje P."/>
            <person name="Gobeli Brawand S."/>
        </authorList>
    </citation>
    <scope>NUCLEOTIDE SEQUENCE [LARGE SCALE GENOMIC DNA]</scope>
    <source>
        <strain evidence="3">17KM38</strain>
    </source>
</reference>
<evidence type="ECO:0000313" key="3">
    <source>
        <dbReference type="Proteomes" id="UP000247696"/>
    </source>
</evidence>
<dbReference type="RefSeq" id="WP_110482098.1">
    <property type="nucleotide sequence ID" value="NZ_CP024988.1"/>
</dbReference>
<evidence type="ECO:0000313" key="2">
    <source>
        <dbReference type="EMBL" id="AWT27057.1"/>
    </source>
</evidence>
<feature type="compositionally biased region" description="Basic and acidic residues" evidence="1">
    <location>
        <begin position="362"/>
        <end position="375"/>
    </location>
</feature>
<dbReference type="AlphaFoldDB" id="A0A2Z3YY87"/>
<feature type="compositionally biased region" description="Basic and acidic residues" evidence="1">
    <location>
        <begin position="420"/>
        <end position="431"/>
    </location>
</feature>
<feature type="compositionally biased region" description="Polar residues" evidence="1">
    <location>
        <begin position="400"/>
        <end position="414"/>
    </location>
</feature>
<feature type="region of interest" description="Disordered" evidence="1">
    <location>
        <begin position="355"/>
        <end position="431"/>
    </location>
</feature>
<feature type="compositionally biased region" description="Low complexity" evidence="1">
    <location>
        <begin position="175"/>
        <end position="195"/>
    </location>
</feature>
<name>A0A2Z3YY87_9CORY</name>
<proteinExistence type="predicted"/>
<gene>
    <name evidence="2" type="ORF">Csp1_23070</name>
</gene>
<protein>
    <submittedName>
        <fullName evidence="2">Uncharacterized protein</fullName>
    </submittedName>
</protein>
<organism evidence="2 3">
    <name type="scientific">Corynebacterium provencense</name>
    <dbReference type="NCBI Taxonomy" id="1737425"/>
    <lineage>
        <taxon>Bacteria</taxon>
        <taxon>Bacillati</taxon>
        <taxon>Actinomycetota</taxon>
        <taxon>Actinomycetes</taxon>
        <taxon>Mycobacteriales</taxon>
        <taxon>Corynebacteriaceae</taxon>
        <taxon>Corynebacterium</taxon>
    </lineage>
</organism>
<feature type="region of interest" description="Disordered" evidence="1">
    <location>
        <begin position="175"/>
        <end position="205"/>
    </location>
</feature>